<dbReference type="EMBL" id="ML996140">
    <property type="protein sequence ID" value="KAF2735062.1"/>
    <property type="molecule type" value="Genomic_DNA"/>
</dbReference>
<dbReference type="OrthoDB" id="5386330at2759"/>
<gene>
    <name evidence="2" type="ORF">EJ04DRAFT_222574</name>
</gene>
<name>A0A9P4QWN2_9PLEO</name>
<protein>
    <submittedName>
        <fullName evidence="2">Uncharacterized protein</fullName>
    </submittedName>
</protein>
<dbReference type="PANTHER" id="PTHR37540:SF5">
    <property type="entry name" value="TRANSCRIPTION FACTOR DOMAIN-CONTAINING PROTEIN"/>
    <property type="match status" value="1"/>
</dbReference>
<dbReference type="Pfam" id="PF11951">
    <property type="entry name" value="Fungal_trans_2"/>
    <property type="match status" value="1"/>
</dbReference>
<feature type="compositionally biased region" description="Low complexity" evidence="1">
    <location>
        <begin position="110"/>
        <end position="126"/>
    </location>
</feature>
<sequence>MASSSSQDSGRGGRRGRGKRPAPMSFMFIDSSNQGQNAKPDKAVRSFVMHQARRQKPWSTRQKLPPSPEPGLASADLPASRKRPLRGPHRADEEEWSQSEPSPNLWHAQSLGSPVSSVGASSRSASQPCATPPSSYGSVCDSPDCHGEACGHAAHQRRDSTALVRRDGFALGILDPFDCLAVHTDGRTSSLIDHFVGIISPRLIPVDLHQTSTATTTGWVARSLRDQTSAPFAYALLTSSALHLQGLGAQGVENPLYYKAQAISEVNKLLSDPTTGVDDNNIAAVFMLLCLEESQTAPGNLHDDTEWSEMQRAIHLNGLRTMIDQRGGLAALSSNKCLQVFLLMHSIAHSIASFQQPYTTLLDSNGEAQKYDLPSFRPQPSSSRILRLFRNLRLDSDLFTVIADIVVFIGDLSSWYEDRRCPLDPLELQKHSSLLMYRLFNWYSKGGDDTRAPVDQSMCLGLLIFLVRASQGYDPSYRAMILTTVKKLHAALARGSLVQWANSPDLLLWTLTMGAMAAQGTGEFVFFTQYCSRAFADAGLDNKTTSADELLARMKRCLWIPLLFDDDVRKLWIHMGLAQSADVQEVVEDGALISPDIKEDDVVGMLTSTRFFSRAK</sequence>
<dbReference type="AlphaFoldDB" id="A0A9P4QWN2"/>
<dbReference type="InterPro" id="IPR021858">
    <property type="entry name" value="Fun_TF"/>
</dbReference>
<feature type="compositionally biased region" description="Polar residues" evidence="1">
    <location>
        <begin position="127"/>
        <end position="137"/>
    </location>
</feature>
<organism evidence="2 3">
    <name type="scientific">Polyplosphaeria fusca</name>
    <dbReference type="NCBI Taxonomy" id="682080"/>
    <lineage>
        <taxon>Eukaryota</taxon>
        <taxon>Fungi</taxon>
        <taxon>Dikarya</taxon>
        <taxon>Ascomycota</taxon>
        <taxon>Pezizomycotina</taxon>
        <taxon>Dothideomycetes</taxon>
        <taxon>Pleosporomycetidae</taxon>
        <taxon>Pleosporales</taxon>
        <taxon>Tetraplosphaeriaceae</taxon>
        <taxon>Polyplosphaeria</taxon>
    </lineage>
</organism>
<proteinExistence type="predicted"/>
<keyword evidence="3" id="KW-1185">Reference proteome</keyword>
<accession>A0A9P4QWN2</accession>
<dbReference type="Proteomes" id="UP000799444">
    <property type="component" value="Unassembled WGS sequence"/>
</dbReference>
<feature type="region of interest" description="Disordered" evidence="1">
    <location>
        <begin position="1"/>
        <end position="138"/>
    </location>
</feature>
<evidence type="ECO:0000313" key="3">
    <source>
        <dbReference type="Proteomes" id="UP000799444"/>
    </source>
</evidence>
<evidence type="ECO:0000313" key="2">
    <source>
        <dbReference type="EMBL" id="KAF2735062.1"/>
    </source>
</evidence>
<reference evidence="2" key="1">
    <citation type="journal article" date="2020" name="Stud. Mycol.">
        <title>101 Dothideomycetes genomes: a test case for predicting lifestyles and emergence of pathogens.</title>
        <authorList>
            <person name="Haridas S."/>
            <person name="Albert R."/>
            <person name="Binder M."/>
            <person name="Bloem J."/>
            <person name="Labutti K."/>
            <person name="Salamov A."/>
            <person name="Andreopoulos B."/>
            <person name="Baker S."/>
            <person name="Barry K."/>
            <person name="Bills G."/>
            <person name="Bluhm B."/>
            <person name="Cannon C."/>
            <person name="Castanera R."/>
            <person name="Culley D."/>
            <person name="Daum C."/>
            <person name="Ezra D."/>
            <person name="Gonzalez J."/>
            <person name="Henrissat B."/>
            <person name="Kuo A."/>
            <person name="Liang C."/>
            <person name="Lipzen A."/>
            <person name="Lutzoni F."/>
            <person name="Magnuson J."/>
            <person name="Mondo S."/>
            <person name="Nolan M."/>
            <person name="Ohm R."/>
            <person name="Pangilinan J."/>
            <person name="Park H.-J."/>
            <person name="Ramirez L."/>
            <person name="Alfaro M."/>
            <person name="Sun H."/>
            <person name="Tritt A."/>
            <person name="Yoshinaga Y."/>
            <person name="Zwiers L.-H."/>
            <person name="Turgeon B."/>
            <person name="Goodwin S."/>
            <person name="Spatafora J."/>
            <person name="Crous P."/>
            <person name="Grigoriev I."/>
        </authorList>
    </citation>
    <scope>NUCLEOTIDE SEQUENCE</scope>
    <source>
        <strain evidence="2">CBS 125425</strain>
    </source>
</reference>
<comment type="caution">
    <text evidence="2">The sequence shown here is derived from an EMBL/GenBank/DDBJ whole genome shotgun (WGS) entry which is preliminary data.</text>
</comment>
<evidence type="ECO:0000256" key="1">
    <source>
        <dbReference type="SAM" id="MobiDB-lite"/>
    </source>
</evidence>
<dbReference type="PANTHER" id="PTHR37540">
    <property type="entry name" value="TRANSCRIPTION FACTOR (ACR-2), PUTATIVE-RELATED-RELATED"/>
    <property type="match status" value="1"/>
</dbReference>